<evidence type="ECO:0000256" key="1">
    <source>
        <dbReference type="ARBA" id="ARBA00004370"/>
    </source>
</evidence>
<dbReference type="SMART" id="SM00409">
    <property type="entry name" value="IG"/>
    <property type="match status" value="1"/>
</dbReference>
<evidence type="ECO:0000256" key="6">
    <source>
        <dbReference type="ARBA" id="ARBA00023180"/>
    </source>
</evidence>
<dbReference type="SUPFAM" id="SSF48726">
    <property type="entry name" value="Immunoglobulin"/>
    <property type="match status" value="1"/>
</dbReference>
<dbReference type="InterPro" id="IPR013106">
    <property type="entry name" value="Ig_V-set"/>
</dbReference>
<evidence type="ECO:0000256" key="4">
    <source>
        <dbReference type="ARBA" id="ARBA00023136"/>
    </source>
</evidence>
<dbReference type="InterPro" id="IPR007110">
    <property type="entry name" value="Ig-like_dom"/>
</dbReference>
<reference evidence="9" key="1">
    <citation type="submission" date="2025-08" db="UniProtKB">
        <authorList>
            <consortium name="Ensembl"/>
        </authorList>
    </citation>
    <scope>IDENTIFICATION</scope>
</reference>
<evidence type="ECO:0000313" key="10">
    <source>
        <dbReference type="Proteomes" id="UP000261620"/>
    </source>
</evidence>
<dbReference type="SMART" id="SM00406">
    <property type="entry name" value="IGv"/>
    <property type="match status" value="1"/>
</dbReference>
<dbReference type="PANTHER" id="PTHR23277">
    <property type="entry name" value="NECTIN-RELATED"/>
    <property type="match status" value="1"/>
</dbReference>
<feature type="domain" description="Ig-like" evidence="8">
    <location>
        <begin position="22"/>
        <end position="104"/>
    </location>
</feature>
<dbReference type="OMA" id="CANYCHR"/>
<evidence type="ECO:0000313" key="9">
    <source>
        <dbReference type="Ensembl" id="ENSMMOP00000026325.1"/>
    </source>
</evidence>
<dbReference type="Ensembl" id="ENSMMOT00000026769.1">
    <property type="protein sequence ID" value="ENSMMOP00000026325.1"/>
    <property type="gene ID" value="ENSMMOG00000019959.1"/>
</dbReference>
<dbReference type="AlphaFoldDB" id="A0A3Q3XD37"/>
<dbReference type="GO" id="GO:0005912">
    <property type="term" value="C:adherens junction"/>
    <property type="evidence" value="ECO:0007669"/>
    <property type="project" value="TreeGrafter"/>
</dbReference>
<dbReference type="GO" id="GO:0007156">
    <property type="term" value="P:homophilic cell adhesion via plasma membrane adhesion molecules"/>
    <property type="evidence" value="ECO:0007669"/>
    <property type="project" value="TreeGrafter"/>
</dbReference>
<feature type="chain" id="PRO_5018568492" description="Ig-like domain-containing protein" evidence="7">
    <location>
        <begin position="24"/>
        <end position="134"/>
    </location>
</feature>
<keyword evidence="4" id="KW-0472">Membrane</keyword>
<dbReference type="PROSITE" id="PS50835">
    <property type="entry name" value="IG_LIKE"/>
    <property type="match status" value="1"/>
</dbReference>
<dbReference type="GO" id="GO:0007157">
    <property type="term" value="P:heterophilic cell-cell adhesion via plasma membrane cell adhesion molecules"/>
    <property type="evidence" value="ECO:0007669"/>
    <property type="project" value="TreeGrafter"/>
</dbReference>
<dbReference type="PANTHER" id="PTHR23277:SF106">
    <property type="entry name" value="NECTIN-1 ISOFORM X1-RELATED"/>
    <property type="match status" value="1"/>
</dbReference>
<protein>
    <recommendedName>
        <fullName evidence="8">Ig-like domain-containing protein</fullName>
    </recommendedName>
</protein>
<comment type="subcellular location">
    <subcellularLocation>
        <location evidence="1">Membrane</location>
    </subcellularLocation>
</comment>
<dbReference type="STRING" id="94237.ENSMMOP00000026325"/>
<keyword evidence="5" id="KW-1015">Disulfide bond</keyword>
<dbReference type="Proteomes" id="UP000261620">
    <property type="component" value="Unplaced"/>
</dbReference>
<reference evidence="9" key="2">
    <citation type="submission" date="2025-09" db="UniProtKB">
        <authorList>
            <consortium name="Ensembl"/>
        </authorList>
    </citation>
    <scope>IDENTIFICATION</scope>
</reference>
<dbReference type="InterPro" id="IPR013783">
    <property type="entry name" value="Ig-like_fold"/>
</dbReference>
<evidence type="ECO:0000256" key="2">
    <source>
        <dbReference type="ARBA" id="ARBA00022729"/>
    </source>
</evidence>
<name>A0A3Q3XD37_MOLML</name>
<accession>A0A3Q3XD37</accession>
<dbReference type="Gene3D" id="2.60.40.10">
    <property type="entry name" value="Immunoglobulins"/>
    <property type="match status" value="1"/>
</dbReference>
<feature type="signal peptide" evidence="7">
    <location>
        <begin position="1"/>
        <end position="23"/>
    </location>
</feature>
<proteinExistence type="predicted"/>
<keyword evidence="6" id="KW-0325">Glycoprotein</keyword>
<evidence type="ECO:0000259" key="8">
    <source>
        <dbReference type="PROSITE" id="PS50835"/>
    </source>
</evidence>
<evidence type="ECO:0000256" key="3">
    <source>
        <dbReference type="ARBA" id="ARBA00022737"/>
    </source>
</evidence>
<dbReference type="InterPro" id="IPR003598">
    <property type="entry name" value="Ig_sub2"/>
</dbReference>
<dbReference type="Pfam" id="PF07686">
    <property type="entry name" value="V-set"/>
    <property type="match status" value="1"/>
</dbReference>
<dbReference type="GO" id="GO:0016020">
    <property type="term" value="C:membrane"/>
    <property type="evidence" value="ECO:0007669"/>
    <property type="project" value="UniProtKB-SubCell"/>
</dbReference>
<dbReference type="InterPro" id="IPR003599">
    <property type="entry name" value="Ig_sub"/>
</dbReference>
<keyword evidence="10" id="KW-1185">Reference proteome</keyword>
<keyword evidence="3" id="KW-0677">Repeat</keyword>
<dbReference type="InterPro" id="IPR036179">
    <property type="entry name" value="Ig-like_dom_sf"/>
</dbReference>
<organism evidence="9 10">
    <name type="scientific">Mola mola</name>
    <name type="common">Ocean sunfish</name>
    <name type="synonym">Tetraodon mola</name>
    <dbReference type="NCBI Taxonomy" id="94237"/>
    <lineage>
        <taxon>Eukaryota</taxon>
        <taxon>Metazoa</taxon>
        <taxon>Chordata</taxon>
        <taxon>Craniata</taxon>
        <taxon>Vertebrata</taxon>
        <taxon>Euteleostomi</taxon>
        <taxon>Actinopterygii</taxon>
        <taxon>Neopterygii</taxon>
        <taxon>Teleostei</taxon>
        <taxon>Neoteleostei</taxon>
        <taxon>Acanthomorphata</taxon>
        <taxon>Eupercaria</taxon>
        <taxon>Tetraodontiformes</taxon>
        <taxon>Molidae</taxon>
        <taxon>Mola</taxon>
    </lineage>
</organism>
<dbReference type="SMART" id="SM00408">
    <property type="entry name" value="IGc2"/>
    <property type="match status" value="1"/>
</dbReference>
<dbReference type="InterPro" id="IPR051427">
    <property type="entry name" value="Nectin/Nectin-like"/>
</dbReference>
<evidence type="ECO:0000256" key="5">
    <source>
        <dbReference type="ARBA" id="ARBA00023157"/>
    </source>
</evidence>
<evidence type="ECO:0000256" key="7">
    <source>
        <dbReference type="SAM" id="SignalP"/>
    </source>
</evidence>
<sequence length="134" mass="15100">GWRFLCWILSILVTGGDVTKVQGGTVLLSCKLTGADETLTQITWERMTRGNPPIPNLLTVLPINGPIFVGERDDRFKFIGNFNDRNGSLQLSNVRLMDEGTYTCIFTLFPSGNYRTKIFLNVLGKDVIMQWDLL</sequence>
<keyword evidence="2 7" id="KW-0732">Signal</keyword>